<protein>
    <submittedName>
        <fullName evidence="1">HNHc nuclease</fullName>
    </submittedName>
</protein>
<accession>A0AAW5LID3</accession>
<proteinExistence type="predicted"/>
<evidence type="ECO:0000313" key="1">
    <source>
        <dbReference type="EMBL" id="MCQ9304975.1"/>
    </source>
</evidence>
<dbReference type="AlphaFoldDB" id="A0AAW5LID3"/>
<dbReference type="InterPro" id="IPR041242">
    <property type="entry name" value="HNHc_6"/>
</dbReference>
<dbReference type="Proteomes" id="UP001204068">
    <property type="component" value="Unassembled WGS sequence"/>
</dbReference>
<comment type="caution">
    <text evidence="1">The sequence shown here is derived from an EMBL/GenBank/DDBJ whole genome shotgun (WGS) entry which is preliminary data.</text>
</comment>
<dbReference type="EMBL" id="JANILD010000010">
    <property type="protein sequence ID" value="MCQ9304975.1"/>
    <property type="molecule type" value="Genomic_DNA"/>
</dbReference>
<name>A0AAW5LID3_MAMSC</name>
<dbReference type="Pfam" id="PF16784">
    <property type="entry name" value="HNHc_6"/>
    <property type="match status" value="1"/>
</dbReference>
<gene>
    <name evidence="1" type="ORF">NQ032_15300</name>
</gene>
<dbReference type="RefSeq" id="WP_257099626.1">
    <property type="nucleotide sequence ID" value="NZ_JANILD010000010.1"/>
</dbReference>
<sequence length="222" mass="26087">MSKVTKYKQSNGRYSVVVEGVDLPDDALLLLDNNYPLDVNFEVVDGKKITVKQRKKIFALLNDIYLFTGQPQEDLRQQFQFYLEMIKGYERISLTDTTRRIASELIEVILVWVFQHDIPLNYKTSYLMKDDNYFIYLSTINRTCVICGKKNSDLAHRYAVGRGRNRNKIDHYGNEVLALCRSHHNEQHQIGIDTFNTKYHLTDSWVQVDERLNKMLKGERVE</sequence>
<evidence type="ECO:0000313" key="2">
    <source>
        <dbReference type="Proteomes" id="UP001204068"/>
    </source>
</evidence>
<reference evidence="1" key="1">
    <citation type="submission" date="2022-07" db="EMBL/GenBank/DDBJ databases">
        <title>Bacterial species isolated from the porcine tonsil microbiota.</title>
        <authorList>
            <person name="Oliveira I.M.F."/>
        </authorList>
    </citation>
    <scope>NUCLEOTIDE SEQUENCE</scope>
    <source>
        <strain evidence="1">8QC2O2</strain>
    </source>
</reference>
<organism evidence="1 2">
    <name type="scientific">Mammaliicoccus sciuri</name>
    <name type="common">Staphylococcus sciuri</name>
    <dbReference type="NCBI Taxonomy" id="1296"/>
    <lineage>
        <taxon>Bacteria</taxon>
        <taxon>Bacillati</taxon>
        <taxon>Bacillota</taxon>
        <taxon>Bacilli</taxon>
        <taxon>Bacillales</taxon>
        <taxon>Staphylococcaceae</taxon>
        <taxon>Mammaliicoccus</taxon>
    </lineage>
</organism>